<sequence>MTIENRLNNLSPAILTAFSPDFVFLVTPEKVQHFPARDWKKEQYQQALTEKLGTYALQAWQNKVVAVSDEKELLAILPKFHDTQALK</sequence>
<evidence type="ECO:0000313" key="1">
    <source>
        <dbReference type="EMBL" id="KAF1301062.1"/>
    </source>
</evidence>
<keyword evidence="2" id="KW-1185">Reference proteome</keyword>
<accession>A0ABQ6YVE5</accession>
<gene>
    <name evidence="1" type="ORF">BAU17_09580</name>
</gene>
<protein>
    <submittedName>
        <fullName evidence="1">Uncharacterized protein</fullName>
    </submittedName>
</protein>
<evidence type="ECO:0000313" key="2">
    <source>
        <dbReference type="Proteomes" id="UP000782705"/>
    </source>
</evidence>
<dbReference type="EMBL" id="MAEL01000062">
    <property type="protein sequence ID" value="KAF1301062.1"/>
    <property type="molecule type" value="Genomic_DNA"/>
</dbReference>
<comment type="caution">
    <text evidence="1">The sequence shown here is derived from an EMBL/GenBank/DDBJ whole genome shotgun (WGS) entry which is preliminary data.</text>
</comment>
<dbReference type="RefSeq" id="WP_161903384.1">
    <property type="nucleotide sequence ID" value="NZ_MAEL01000062.1"/>
</dbReference>
<organism evidence="1 2">
    <name type="scientific">Candidatus Enterococcus willemsii</name>
    <dbReference type="NCBI Taxonomy" id="1857215"/>
    <lineage>
        <taxon>Bacteria</taxon>
        <taxon>Bacillati</taxon>
        <taxon>Bacillota</taxon>
        <taxon>Bacilli</taxon>
        <taxon>Lactobacillales</taxon>
        <taxon>Enterococcaceae</taxon>
        <taxon>Enterococcus</taxon>
    </lineage>
</organism>
<proteinExistence type="predicted"/>
<dbReference type="Proteomes" id="UP000782705">
    <property type="component" value="Unassembled WGS sequence"/>
</dbReference>
<name>A0ABQ6YVE5_9ENTE</name>
<reference evidence="1 2" key="1">
    <citation type="submission" date="2016-06" db="EMBL/GenBank/DDBJ databases">
        <title>Four novel species of enterococci isolated from chicken manure.</title>
        <authorList>
            <person name="Van Tyne D."/>
        </authorList>
    </citation>
    <scope>NUCLEOTIDE SEQUENCE [LARGE SCALE GENOMIC DNA]</scope>
    <source>
        <strain evidence="1 2">CU12B</strain>
    </source>
</reference>